<feature type="chain" id="PRO_5034718547" evidence="6">
    <location>
        <begin position="18"/>
        <end position="310"/>
    </location>
</feature>
<dbReference type="CDD" id="cd19051">
    <property type="entry name" value="LGIC_TM_cation"/>
    <property type="match status" value="1"/>
</dbReference>
<evidence type="ECO:0000256" key="3">
    <source>
        <dbReference type="ARBA" id="ARBA00022989"/>
    </source>
</evidence>
<dbReference type="Gene3D" id="1.20.58.390">
    <property type="entry name" value="Neurotransmitter-gated ion-channel transmembrane domain"/>
    <property type="match status" value="1"/>
</dbReference>
<evidence type="ECO:0000256" key="5">
    <source>
        <dbReference type="SAM" id="Phobius"/>
    </source>
</evidence>
<keyword evidence="3 5" id="KW-1133">Transmembrane helix</keyword>
<keyword evidence="9" id="KW-1185">Reference proteome</keyword>
<dbReference type="GeneID" id="111129637"/>
<dbReference type="InterPro" id="IPR036719">
    <property type="entry name" value="Neuro-gated_channel_TM_sf"/>
</dbReference>
<evidence type="ECO:0000313" key="9">
    <source>
        <dbReference type="Proteomes" id="UP000694844"/>
    </source>
</evidence>
<keyword evidence="2 5" id="KW-0812">Transmembrane</keyword>
<dbReference type="GO" id="GO:0016020">
    <property type="term" value="C:membrane"/>
    <property type="evidence" value="ECO:0007669"/>
    <property type="project" value="UniProtKB-SubCell"/>
</dbReference>
<accession>A0A8B8DU94</accession>
<dbReference type="InterPro" id="IPR006201">
    <property type="entry name" value="Neur_channel"/>
</dbReference>
<organism evidence="9 10">
    <name type="scientific">Crassostrea virginica</name>
    <name type="common">Eastern oyster</name>
    <dbReference type="NCBI Taxonomy" id="6565"/>
    <lineage>
        <taxon>Eukaryota</taxon>
        <taxon>Metazoa</taxon>
        <taxon>Spiralia</taxon>
        <taxon>Lophotrochozoa</taxon>
        <taxon>Mollusca</taxon>
        <taxon>Bivalvia</taxon>
        <taxon>Autobranchia</taxon>
        <taxon>Pteriomorphia</taxon>
        <taxon>Ostreida</taxon>
        <taxon>Ostreoidea</taxon>
        <taxon>Ostreidae</taxon>
        <taxon>Crassostrea</taxon>
    </lineage>
</organism>
<dbReference type="AlphaFoldDB" id="A0A8B8DU94"/>
<feature type="domain" description="Neurotransmitter-gated ion-channel ligand-binding" evidence="7">
    <location>
        <begin position="24"/>
        <end position="212"/>
    </location>
</feature>
<dbReference type="InterPro" id="IPR038050">
    <property type="entry name" value="Neuro_actylchol_rec"/>
</dbReference>
<feature type="domain" description="Neurotransmitter-gated ion-channel transmembrane" evidence="8">
    <location>
        <begin position="234"/>
        <end position="285"/>
    </location>
</feature>
<evidence type="ECO:0000256" key="6">
    <source>
        <dbReference type="SAM" id="SignalP"/>
    </source>
</evidence>
<keyword evidence="6" id="KW-0732">Signal</keyword>
<dbReference type="KEGG" id="cvn:111129637"/>
<name>A0A8B8DU94_CRAVI</name>
<evidence type="ECO:0000256" key="4">
    <source>
        <dbReference type="ARBA" id="ARBA00023136"/>
    </source>
</evidence>
<dbReference type="InterPro" id="IPR036734">
    <property type="entry name" value="Neur_chan_lig-bd_sf"/>
</dbReference>
<dbReference type="PANTHER" id="PTHR18945">
    <property type="entry name" value="NEUROTRANSMITTER GATED ION CHANNEL"/>
    <property type="match status" value="1"/>
</dbReference>
<evidence type="ECO:0000256" key="2">
    <source>
        <dbReference type="ARBA" id="ARBA00022692"/>
    </source>
</evidence>
<dbReference type="GO" id="GO:0004888">
    <property type="term" value="F:transmembrane signaling receptor activity"/>
    <property type="evidence" value="ECO:0007669"/>
    <property type="project" value="InterPro"/>
</dbReference>
<feature type="transmembrane region" description="Helical" evidence="5">
    <location>
        <begin position="259"/>
        <end position="276"/>
    </location>
</feature>
<dbReference type="Pfam" id="PF02932">
    <property type="entry name" value="Neur_chan_memb"/>
    <property type="match status" value="1"/>
</dbReference>
<dbReference type="SUPFAM" id="SSF63712">
    <property type="entry name" value="Nicotinic receptor ligand binding domain-like"/>
    <property type="match status" value="1"/>
</dbReference>
<dbReference type="Proteomes" id="UP000694844">
    <property type="component" value="Chromosome 4"/>
</dbReference>
<proteinExistence type="predicted"/>
<sequence>MIWTILCLSVLILPSIAQPIEGSNRLSLDLKRNYNRRIRGVRDMRQSTTLHFTFDLVRIAEYDEVNGKLSLVGFFSFFWHDFRMEWDPENYNETENIIFEEKDVWVPLIVLGSPQDEFQRVGDKDNFFVRYSPQGYGFWYPGDIWVTACTPDVYMYPYDTQTCEVTYVVWGYSIQEVTAKAERDKIGLGVYSPHGMWDLIDTSVRTDVDKDRGLTILSVVLVMKRISTFHLINMILPIVFVGLLNILVFLLPAQSGERVGYSITVLLAIAVFQTIASNNLPSVSKPQVSLLCIKLLVDLVNSPQMAIAIK</sequence>
<evidence type="ECO:0000256" key="1">
    <source>
        <dbReference type="ARBA" id="ARBA00004141"/>
    </source>
</evidence>
<dbReference type="SUPFAM" id="SSF90112">
    <property type="entry name" value="Neurotransmitter-gated ion-channel transmembrane pore"/>
    <property type="match status" value="1"/>
</dbReference>
<dbReference type="InterPro" id="IPR006029">
    <property type="entry name" value="Neurotrans-gated_channel_TM"/>
</dbReference>
<dbReference type="GO" id="GO:0005230">
    <property type="term" value="F:extracellular ligand-gated monoatomic ion channel activity"/>
    <property type="evidence" value="ECO:0007669"/>
    <property type="project" value="InterPro"/>
</dbReference>
<dbReference type="OrthoDB" id="6142676at2759"/>
<evidence type="ECO:0000259" key="8">
    <source>
        <dbReference type="Pfam" id="PF02932"/>
    </source>
</evidence>
<dbReference type="PRINTS" id="PR00252">
    <property type="entry name" value="NRIONCHANNEL"/>
</dbReference>
<dbReference type="RefSeq" id="XP_022331802.1">
    <property type="nucleotide sequence ID" value="XM_022476094.1"/>
</dbReference>
<dbReference type="Gene3D" id="2.70.170.10">
    <property type="entry name" value="Neurotransmitter-gated ion-channel ligand-binding domain"/>
    <property type="match status" value="1"/>
</dbReference>
<feature type="signal peptide" evidence="6">
    <location>
        <begin position="1"/>
        <end position="17"/>
    </location>
</feature>
<evidence type="ECO:0000259" key="7">
    <source>
        <dbReference type="Pfam" id="PF02931"/>
    </source>
</evidence>
<dbReference type="InterPro" id="IPR006202">
    <property type="entry name" value="Neur_chan_lig-bd"/>
</dbReference>
<evidence type="ECO:0000313" key="10">
    <source>
        <dbReference type="RefSeq" id="XP_022331802.1"/>
    </source>
</evidence>
<feature type="transmembrane region" description="Helical" evidence="5">
    <location>
        <begin position="231"/>
        <end position="252"/>
    </location>
</feature>
<dbReference type="Pfam" id="PF02931">
    <property type="entry name" value="Neur_chan_LBD"/>
    <property type="match status" value="1"/>
</dbReference>
<protein>
    <submittedName>
        <fullName evidence="10">Acetylcholine receptor subunit beta-like 1</fullName>
    </submittedName>
</protein>
<keyword evidence="4 5" id="KW-0472">Membrane</keyword>
<dbReference type="CDD" id="cd18989">
    <property type="entry name" value="LGIC_ECD_cation"/>
    <property type="match status" value="1"/>
</dbReference>
<gene>
    <name evidence="10" type="primary">LOC111129637</name>
</gene>
<reference evidence="10" key="1">
    <citation type="submission" date="2025-08" db="UniProtKB">
        <authorList>
            <consortium name="RefSeq"/>
        </authorList>
    </citation>
    <scope>IDENTIFICATION</scope>
    <source>
        <tissue evidence="10">Whole sample</tissue>
    </source>
</reference>
<comment type="subcellular location">
    <subcellularLocation>
        <location evidence="1">Membrane</location>
        <topology evidence="1">Multi-pass membrane protein</topology>
    </subcellularLocation>
</comment>